<sequence length="136" mass="15198">MAVFFDTNVLIYSISEAPDEAAKREAARILLDRTDGVLSVQVLQEFYVQATRPSRPGRLEPEDAAEFVRTWTRFKVQDNTLAVLLSALEIKARYGFSYWDSAVIAAARAAGCTELFTEDLSQGQVVEGVRIINPFH</sequence>
<protein>
    <recommendedName>
        <fullName evidence="5">Ribonuclease VapC</fullName>
        <shortName evidence="5">RNase VapC</shortName>
        <ecNumber evidence="5">3.1.-.-</ecNumber>
    </recommendedName>
    <alternativeName>
        <fullName evidence="5">Toxin VapC</fullName>
    </alternativeName>
</protein>
<keyword evidence="2 5" id="KW-0540">Nuclease</keyword>
<dbReference type="SUPFAM" id="SSF88723">
    <property type="entry name" value="PIN domain-like"/>
    <property type="match status" value="1"/>
</dbReference>
<gene>
    <name evidence="5" type="primary">vapC</name>
    <name evidence="7" type="ORF">G5B46_13440</name>
</gene>
<evidence type="ECO:0000256" key="1">
    <source>
        <dbReference type="ARBA" id="ARBA00022649"/>
    </source>
</evidence>
<comment type="caution">
    <text evidence="7">The sequence shown here is derived from an EMBL/GenBank/DDBJ whole genome shotgun (WGS) entry which is preliminary data.</text>
</comment>
<comment type="similarity">
    <text evidence="5">Belongs to the PINc/VapC protein family.</text>
</comment>
<dbReference type="Gene3D" id="3.40.50.1010">
    <property type="entry name" value="5'-nuclease"/>
    <property type="match status" value="1"/>
</dbReference>
<dbReference type="GO" id="GO:0016787">
    <property type="term" value="F:hydrolase activity"/>
    <property type="evidence" value="ECO:0007669"/>
    <property type="project" value="UniProtKB-KW"/>
</dbReference>
<dbReference type="RefSeq" id="WP_165259319.1">
    <property type="nucleotide sequence ID" value="NZ_JAAKGT010000005.1"/>
</dbReference>
<dbReference type="CDD" id="cd18692">
    <property type="entry name" value="PIN_VapC-like"/>
    <property type="match status" value="1"/>
</dbReference>
<comment type="cofactor">
    <cofactor evidence="5">
        <name>Mg(2+)</name>
        <dbReference type="ChEBI" id="CHEBI:18420"/>
    </cofactor>
</comment>
<dbReference type="AlphaFoldDB" id="A0A6G4QZE4"/>
<feature type="binding site" evidence="5">
    <location>
        <position position="100"/>
    </location>
    <ligand>
        <name>Mg(2+)</name>
        <dbReference type="ChEBI" id="CHEBI:18420"/>
    </ligand>
</feature>
<dbReference type="InterPro" id="IPR002716">
    <property type="entry name" value="PIN_dom"/>
</dbReference>
<reference evidence="7" key="1">
    <citation type="submission" date="2020-02" db="EMBL/GenBank/DDBJ databases">
        <authorList>
            <person name="Gao J."/>
            <person name="Sun J."/>
        </authorList>
    </citation>
    <scope>NUCLEOTIDE SEQUENCE</scope>
    <source>
        <strain evidence="7">602-2</strain>
    </source>
</reference>
<name>A0A6G4QZE4_9CAUL</name>
<evidence type="ECO:0000256" key="3">
    <source>
        <dbReference type="ARBA" id="ARBA00022723"/>
    </source>
</evidence>
<dbReference type="EMBL" id="JAAKGT010000005">
    <property type="protein sequence ID" value="NGM50615.1"/>
    <property type="molecule type" value="Genomic_DNA"/>
</dbReference>
<dbReference type="GO" id="GO:0090729">
    <property type="term" value="F:toxin activity"/>
    <property type="evidence" value="ECO:0007669"/>
    <property type="project" value="UniProtKB-KW"/>
</dbReference>
<organism evidence="7">
    <name type="scientific">Caulobacter sp. 602-2</name>
    <dbReference type="NCBI Taxonomy" id="2710887"/>
    <lineage>
        <taxon>Bacteria</taxon>
        <taxon>Pseudomonadati</taxon>
        <taxon>Pseudomonadota</taxon>
        <taxon>Alphaproteobacteria</taxon>
        <taxon>Caulobacterales</taxon>
        <taxon>Caulobacteraceae</taxon>
        <taxon>Caulobacter</taxon>
    </lineage>
</organism>
<keyword evidence="5" id="KW-0800">Toxin</keyword>
<feature type="domain" description="PIN" evidence="6">
    <location>
        <begin position="3"/>
        <end position="121"/>
    </location>
</feature>
<evidence type="ECO:0000256" key="5">
    <source>
        <dbReference type="HAMAP-Rule" id="MF_00265"/>
    </source>
</evidence>
<evidence type="ECO:0000256" key="2">
    <source>
        <dbReference type="ARBA" id="ARBA00022722"/>
    </source>
</evidence>
<evidence type="ECO:0000313" key="7">
    <source>
        <dbReference type="EMBL" id="NGM50615.1"/>
    </source>
</evidence>
<evidence type="ECO:0000259" key="6">
    <source>
        <dbReference type="Pfam" id="PF01850"/>
    </source>
</evidence>
<evidence type="ECO:0000256" key="4">
    <source>
        <dbReference type="ARBA" id="ARBA00022801"/>
    </source>
</evidence>
<proteinExistence type="inferred from homology"/>
<dbReference type="InterPro" id="IPR022907">
    <property type="entry name" value="VapC_family"/>
</dbReference>
<accession>A0A6G4QZE4</accession>
<keyword evidence="3 5" id="KW-0479">Metal-binding</keyword>
<dbReference type="Pfam" id="PF01850">
    <property type="entry name" value="PIN"/>
    <property type="match status" value="1"/>
</dbReference>
<keyword evidence="1 5" id="KW-1277">Toxin-antitoxin system</keyword>
<dbReference type="InterPro" id="IPR029060">
    <property type="entry name" value="PIN-like_dom_sf"/>
</dbReference>
<dbReference type="EC" id="3.1.-.-" evidence="5"/>
<feature type="binding site" evidence="5">
    <location>
        <position position="6"/>
    </location>
    <ligand>
        <name>Mg(2+)</name>
        <dbReference type="ChEBI" id="CHEBI:18420"/>
    </ligand>
</feature>
<dbReference type="GO" id="GO:0004540">
    <property type="term" value="F:RNA nuclease activity"/>
    <property type="evidence" value="ECO:0007669"/>
    <property type="project" value="InterPro"/>
</dbReference>
<dbReference type="GO" id="GO:0000287">
    <property type="term" value="F:magnesium ion binding"/>
    <property type="evidence" value="ECO:0007669"/>
    <property type="project" value="UniProtKB-UniRule"/>
</dbReference>
<keyword evidence="4 5" id="KW-0378">Hydrolase</keyword>
<keyword evidence="5" id="KW-0460">Magnesium</keyword>
<dbReference type="HAMAP" id="MF_00265">
    <property type="entry name" value="VapC_Nob1"/>
    <property type="match status" value="1"/>
</dbReference>
<comment type="function">
    <text evidence="5">Toxic component of a toxin-antitoxin (TA) system. An RNase.</text>
</comment>